<dbReference type="Proteomes" id="UP000192708">
    <property type="component" value="Unassembled WGS sequence"/>
</dbReference>
<feature type="transmembrane region" description="Helical" evidence="1">
    <location>
        <begin position="28"/>
        <end position="51"/>
    </location>
</feature>
<dbReference type="PANTHER" id="PTHR47495">
    <property type="entry name" value="ALDEHYDE DEHYDROGENASE"/>
    <property type="match status" value="1"/>
</dbReference>
<name>A0A1W2A356_9BURK</name>
<accession>A0A1W2A356</accession>
<dbReference type="InterPro" id="IPR037165">
    <property type="entry name" value="AldOxase/xan_DH_Mopterin-bd_sf"/>
</dbReference>
<dbReference type="InterPro" id="IPR052516">
    <property type="entry name" value="N-heterocyclic_Hydroxylase"/>
</dbReference>
<dbReference type="SUPFAM" id="SSF56003">
    <property type="entry name" value="Molybdenum cofactor-binding domain"/>
    <property type="match status" value="2"/>
</dbReference>
<dbReference type="Pfam" id="PF20256">
    <property type="entry name" value="MoCoBD_2"/>
    <property type="match status" value="2"/>
</dbReference>
<feature type="domain" description="Aldehyde oxidase/xanthine dehydrogenase a/b hammerhead" evidence="2">
    <location>
        <begin position="229"/>
        <end position="308"/>
    </location>
</feature>
<dbReference type="STRING" id="1938817.SAMN06296008_10767"/>
<evidence type="ECO:0000313" key="4">
    <source>
        <dbReference type="Proteomes" id="UP000192708"/>
    </source>
</evidence>
<gene>
    <name evidence="3" type="ORF">SAMN06296008_10767</name>
</gene>
<dbReference type="PANTHER" id="PTHR47495:SF2">
    <property type="entry name" value="ALDEHYDE DEHYDROGENASE"/>
    <property type="match status" value="1"/>
</dbReference>
<reference evidence="3 4" key="1">
    <citation type="submission" date="2017-04" db="EMBL/GenBank/DDBJ databases">
        <authorList>
            <person name="Afonso C.L."/>
            <person name="Miller P.J."/>
            <person name="Scott M.A."/>
            <person name="Spackman E."/>
            <person name="Goraichik I."/>
            <person name="Dimitrov K.M."/>
            <person name="Suarez D.L."/>
            <person name="Swayne D.E."/>
        </authorList>
    </citation>
    <scope>NUCLEOTIDE SEQUENCE [LARGE SCALE GENOMIC DNA]</scope>
    <source>
        <strain evidence="3 4">VK13</strain>
    </source>
</reference>
<dbReference type="SMART" id="SM01008">
    <property type="entry name" value="Ald_Xan_dh_C"/>
    <property type="match status" value="1"/>
</dbReference>
<sequence>MTKIIDTQMDQNALESQSRRRFIVDTSFLGGGLMLGIGSFASSTAIAGPMYNPNTTLDASSPEVNAWVNIKPDDTVVVRIVRSEMGQGTRTGLAQLVTEELECDWKKVITESPTPGQSVTRKRVWGEFSTGGSRGIRTSEDYVRRGAAAARIMLLQAAANEWNVPVSELTVNKGVISHKSGKKTTYGKVASAAAKLTPPDPKSITLKKPSEWKVAGKPLARLDTADKVNGTKVFGVDLQLPGMLCAAIKASPVFGGKVKAFDENKVKNLRGVKGVVKVGDNAVAVVADTFWRAKVALEALPIEWDEAGNGNVNQADIEKRLREGLDEEGDFWQRKEGDAVTAIKSSSKVVEAIYYTPYRSHANMEPMNCTVKFTPERVEAWVPTQNGEASHAALAEAAGLPLTQCEVYKLDPGTGLGRRGGTQEYVTQAVRIAKNFPGVPVKMMWSREEDMTHDYYHPIAMAKMRAGIDANGNMTGLHVKVSGQSINSTVAPMAIKNNKDVRQLQGFYEEVGDAQLGYKFPTLLTEYVMKNTHVPVGPWRGVNTNQNGMFMEIFMDECAKAAGKDPLAFRQAIMQNHPKHLAVLNAAAKRSNWGKPLPKGVHRGIAQFMGYGSYSACVAEVSVTDNIVKIHKMVFALDCGHVVNPYVVREQVEGSVVMALSAVFNPEITVENGRIKQTNFDSYPLLRLAQNPKVDTVLVPSMDFWGGVGEPTICVVGPAVINAISAALGKPLRNFPLIREGLSIA</sequence>
<dbReference type="InterPro" id="IPR046867">
    <property type="entry name" value="AldOxase/xan_DH_MoCoBD2"/>
</dbReference>
<keyword evidence="4" id="KW-1185">Reference proteome</keyword>
<dbReference type="PIRSF" id="PIRSF036389">
    <property type="entry name" value="IOR_B"/>
    <property type="match status" value="1"/>
</dbReference>
<dbReference type="Gene3D" id="3.90.1170.50">
    <property type="entry name" value="Aldehyde oxidase/xanthine dehydrogenase, a/b hammerhead"/>
    <property type="match status" value="1"/>
</dbReference>
<evidence type="ECO:0000256" key="1">
    <source>
        <dbReference type="SAM" id="Phobius"/>
    </source>
</evidence>
<dbReference type="InterPro" id="IPR012368">
    <property type="entry name" value="OxRdtase_Mopterin-bd_su_IorB"/>
</dbReference>
<dbReference type="PROSITE" id="PS51318">
    <property type="entry name" value="TAT"/>
    <property type="match status" value="1"/>
</dbReference>
<keyword evidence="1" id="KW-0472">Membrane</keyword>
<evidence type="ECO:0000313" key="3">
    <source>
        <dbReference type="EMBL" id="SMC55094.1"/>
    </source>
</evidence>
<proteinExistence type="predicted"/>
<dbReference type="RefSeq" id="WP_234986944.1">
    <property type="nucleotide sequence ID" value="NZ_FWXJ01000007.1"/>
</dbReference>
<organism evidence="3 4">
    <name type="scientific">Polynucleobacter kasalickyi</name>
    <dbReference type="NCBI Taxonomy" id="1938817"/>
    <lineage>
        <taxon>Bacteria</taxon>
        <taxon>Pseudomonadati</taxon>
        <taxon>Pseudomonadota</taxon>
        <taxon>Betaproteobacteria</taxon>
        <taxon>Burkholderiales</taxon>
        <taxon>Burkholderiaceae</taxon>
        <taxon>Polynucleobacter</taxon>
    </lineage>
</organism>
<dbReference type="InterPro" id="IPR008274">
    <property type="entry name" value="AldOxase/xan_DH_MoCoBD1"/>
</dbReference>
<keyword evidence="1" id="KW-0812">Transmembrane</keyword>
<dbReference type="InterPro" id="IPR000674">
    <property type="entry name" value="Ald_Oxase/Xan_DH_a/b"/>
</dbReference>
<protein>
    <submittedName>
        <fullName evidence="3">Isoquinoline 1-oxidoreductase, beta subunit</fullName>
    </submittedName>
</protein>
<dbReference type="AlphaFoldDB" id="A0A1W2A356"/>
<evidence type="ECO:0000259" key="2">
    <source>
        <dbReference type="SMART" id="SM01008"/>
    </source>
</evidence>
<dbReference type="InterPro" id="IPR006311">
    <property type="entry name" value="TAT_signal"/>
</dbReference>
<keyword evidence="1" id="KW-1133">Transmembrane helix</keyword>
<dbReference type="Pfam" id="PF02738">
    <property type="entry name" value="MoCoBD_1"/>
    <property type="match status" value="1"/>
</dbReference>
<dbReference type="GO" id="GO:0016491">
    <property type="term" value="F:oxidoreductase activity"/>
    <property type="evidence" value="ECO:0007669"/>
    <property type="project" value="InterPro"/>
</dbReference>
<dbReference type="Gene3D" id="3.30.365.10">
    <property type="entry name" value="Aldehyde oxidase/xanthine dehydrogenase, molybdopterin binding domain"/>
    <property type="match status" value="4"/>
</dbReference>
<dbReference type="EMBL" id="FWXJ01000007">
    <property type="protein sequence ID" value="SMC55094.1"/>
    <property type="molecule type" value="Genomic_DNA"/>
</dbReference>